<sequence>MKKIIGLAVLLLSIIAVQAQDHNIGLRVGYQNSRMLVDGSKLGSSGNSIYVNAYKDTQMLPFLFFHSGLQYSQSESTIENMDYRLNYLGAPVGLKVKLGPVNAIGGAAFNVKLNEKNSPFEKSAKWYDTNAFLGAGFNILFLNVDARYVWGLTNINNGIHNNGFQIGLGLRF</sequence>
<dbReference type="Proteomes" id="UP001145087">
    <property type="component" value="Unassembled WGS sequence"/>
</dbReference>
<name>A0A9X3J8E7_9BACT</name>
<dbReference type="RefSeq" id="WP_343335759.1">
    <property type="nucleotide sequence ID" value="NZ_JAPOHD010000069.1"/>
</dbReference>
<dbReference type="AlphaFoldDB" id="A0A9X3J8E7"/>
<dbReference type="InterPro" id="IPR027385">
    <property type="entry name" value="Beta-barrel_OMP"/>
</dbReference>
<keyword evidence="1 2" id="KW-0732">Signal</keyword>
<dbReference type="InterPro" id="IPR011250">
    <property type="entry name" value="OMP/PagP_B-barrel"/>
</dbReference>
<accession>A0A9X3J8E7</accession>
<comment type="caution">
    <text evidence="4">The sequence shown here is derived from an EMBL/GenBank/DDBJ whole genome shotgun (WGS) entry which is preliminary data.</text>
</comment>
<dbReference type="Pfam" id="PF13505">
    <property type="entry name" value="OMP_b-brl"/>
    <property type="match status" value="1"/>
</dbReference>
<evidence type="ECO:0000259" key="3">
    <source>
        <dbReference type="Pfam" id="PF13505"/>
    </source>
</evidence>
<dbReference type="SUPFAM" id="SSF56925">
    <property type="entry name" value="OMPA-like"/>
    <property type="match status" value="1"/>
</dbReference>
<protein>
    <submittedName>
        <fullName evidence="4">Outer membrane beta-barrel protein</fullName>
    </submittedName>
</protein>
<proteinExistence type="predicted"/>
<evidence type="ECO:0000256" key="2">
    <source>
        <dbReference type="SAM" id="SignalP"/>
    </source>
</evidence>
<organism evidence="4 5">
    <name type="scientific">Draconibacterium aestuarii</name>
    <dbReference type="NCBI Taxonomy" id="2998507"/>
    <lineage>
        <taxon>Bacteria</taxon>
        <taxon>Pseudomonadati</taxon>
        <taxon>Bacteroidota</taxon>
        <taxon>Bacteroidia</taxon>
        <taxon>Marinilabiliales</taxon>
        <taxon>Prolixibacteraceae</taxon>
        <taxon>Draconibacterium</taxon>
    </lineage>
</organism>
<dbReference type="EMBL" id="JAPOHD010000069">
    <property type="protein sequence ID" value="MCY1723433.1"/>
    <property type="molecule type" value="Genomic_DNA"/>
</dbReference>
<evidence type="ECO:0000256" key="1">
    <source>
        <dbReference type="ARBA" id="ARBA00022729"/>
    </source>
</evidence>
<feature type="signal peptide" evidence="2">
    <location>
        <begin position="1"/>
        <end position="19"/>
    </location>
</feature>
<evidence type="ECO:0000313" key="5">
    <source>
        <dbReference type="Proteomes" id="UP001145087"/>
    </source>
</evidence>
<evidence type="ECO:0000313" key="4">
    <source>
        <dbReference type="EMBL" id="MCY1723433.1"/>
    </source>
</evidence>
<feature type="chain" id="PRO_5040780001" evidence="2">
    <location>
        <begin position="20"/>
        <end position="172"/>
    </location>
</feature>
<reference evidence="4" key="1">
    <citation type="submission" date="2022-11" db="EMBL/GenBank/DDBJ databases">
        <title>Marilongibacter aestuarii gen. nov., sp. nov., isolated from tidal flat sediment.</title>
        <authorList>
            <person name="Jiayan W."/>
        </authorList>
    </citation>
    <scope>NUCLEOTIDE SEQUENCE</scope>
    <source>
        <strain evidence="4">Z1-6</strain>
    </source>
</reference>
<gene>
    <name evidence="4" type="ORF">OU798_23985</name>
</gene>
<keyword evidence="5" id="KW-1185">Reference proteome</keyword>
<feature type="domain" description="Outer membrane protein beta-barrel" evidence="3">
    <location>
        <begin position="8"/>
        <end position="172"/>
    </location>
</feature>